<dbReference type="PANTHER" id="PTHR11941:SF54">
    <property type="entry name" value="ENOYL-COA HYDRATASE, MITOCHONDRIAL"/>
    <property type="match status" value="1"/>
</dbReference>
<dbReference type="OrthoDB" id="8452484at2"/>
<dbReference type="GO" id="GO:0006635">
    <property type="term" value="P:fatty acid beta-oxidation"/>
    <property type="evidence" value="ECO:0007669"/>
    <property type="project" value="TreeGrafter"/>
</dbReference>
<dbReference type="Gene3D" id="3.90.226.10">
    <property type="entry name" value="2-enoyl-CoA Hydratase, Chain A, domain 1"/>
    <property type="match status" value="1"/>
</dbReference>
<dbReference type="InterPro" id="IPR029045">
    <property type="entry name" value="ClpP/crotonase-like_dom_sf"/>
</dbReference>
<reference evidence="1 2" key="1">
    <citation type="submission" date="2016-04" db="EMBL/GenBank/DDBJ databases">
        <title>Reclassification of Paraburkholderia panaciterrae (Farh et al. 2015) Dobritsa &amp; Samadpour 2016 as a later homotypic synonym of Paraburkholderia ginsengiterrae (Farh et al. 2015) Dobritsa &amp; Samadpour 2016.</title>
        <authorList>
            <person name="Dobritsa A.P."/>
            <person name="Kutumbaka K."/>
            <person name="Samadpour M."/>
        </authorList>
    </citation>
    <scope>NUCLEOTIDE SEQUENCE [LARGE SCALE GENOMIC DNA]</scope>
    <source>
        <strain evidence="1 2">DCY85</strain>
    </source>
</reference>
<comment type="caution">
    <text evidence="1">The sequence shown here is derived from an EMBL/GenBank/DDBJ whole genome shotgun (WGS) entry which is preliminary data.</text>
</comment>
<evidence type="ECO:0000313" key="2">
    <source>
        <dbReference type="Proteomes" id="UP000078116"/>
    </source>
</evidence>
<protein>
    <submittedName>
        <fullName evidence="1">Enoyl-CoA hydratase</fullName>
    </submittedName>
</protein>
<gene>
    <name evidence="1" type="ORF">A6V37_03545</name>
</gene>
<evidence type="ECO:0000313" key="1">
    <source>
        <dbReference type="EMBL" id="OAJ61175.1"/>
    </source>
</evidence>
<dbReference type="GO" id="GO:0003824">
    <property type="term" value="F:catalytic activity"/>
    <property type="evidence" value="ECO:0007669"/>
    <property type="project" value="UniProtKB-ARBA"/>
</dbReference>
<name>A0A1A9N8I1_9BURK</name>
<sequence length="262" mass="28413">MKSVRFERHDSVGHIVLGNPPLNLIASEFSERLSEAIQQASVAEIRVLLIRAEGPNFSQGGDILDFIDMEFNAWRTFISDMHHSYRKIEALQIPTVCAVRGRAWGGAFELTLACDFIVAADNASFRCIEPSVGTAPVCGGVQRIAERAGPALAARYVMLSEEMSGATAGDLKIAAFVVPDTDVERTALELATRLAHGPTRSYAAIRALLKAWSSGGVPGADQVVLDLTMPLHNTEDARRGRTARVEALRRGVEPEPVAFFGR</sequence>
<dbReference type="CDD" id="cd06558">
    <property type="entry name" value="crotonase-like"/>
    <property type="match status" value="1"/>
</dbReference>
<dbReference type="SUPFAM" id="SSF52096">
    <property type="entry name" value="ClpP/crotonase"/>
    <property type="match status" value="1"/>
</dbReference>
<organism evidence="1 2">
    <name type="scientific">Paraburkholderia ginsengiterrae</name>
    <dbReference type="NCBI Taxonomy" id="1462993"/>
    <lineage>
        <taxon>Bacteria</taxon>
        <taxon>Pseudomonadati</taxon>
        <taxon>Pseudomonadota</taxon>
        <taxon>Betaproteobacteria</taxon>
        <taxon>Burkholderiales</taxon>
        <taxon>Burkholderiaceae</taxon>
        <taxon>Paraburkholderia</taxon>
    </lineage>
</organism>
<dbReference type="AlphaFoldDB" id="A0A1A9N8I1"/>
<accession>A0A1A9N8I1</accession>
<proteinExistence type="predicted"/>
<dbReference type="PANTHER" id="PTHR11941">
    <property type="entry name" value="ENOYL-COA HYDRATASE-RELATED"/>
    <property type="match status" value="1"/>
</dbReference>
<dbReference type="InterPro" id="IPR001753">
    <property type="entry name" value="Enoyl-CoA_hydra/iso"/>
</dbReference>
<dbReference type="Proteomes" id="UP000078116">
    <property type="component" value="Unassembled WGS sequence"/>
</dbReference>
<dbReference type="EMBL" id="LXKA01000221">
    <property type="protein sequence ID" value="OAJ61175.1"/>
    <property type="molecule type" value="Genomic_DNA"/>
</dbReference>
<dbReference type="STRING" id="1462993.A6V36_09210"/>
<dbReference type="Pfam" id="PF00378">
    <property type="entry name" value="ECH_1"/>
    <property type="match status" value="1"/>
</dbReference>
<dbReference type="RefSeq" id="WP_064286166.1">
    <property type="nucleotide sequence ID" value="NZ_LXKA01000221.1"/>
</dbReference>